<dbReference type="GO" id="GO:0006260">
    <property type="term" value="P:DNA replication"/>
    <property type="evidence" value="ECO:0007669"/>
    <property type="project" value="UniProtKB-KW"/>
</dbReference>
<keyword evidence="8" id="KW-0239">DNA-directed DNA polymerase</keyword>
<keyword evidence="5" id="KW-0808">Transferase</keyword>
<sequence length="1116" mass="126533">MKKMSFVQLQVISAYSLLKSTTSIEQLVICAKKNGYKAIALTDYNVLYGVVDFYKACLKHEIKPIIGLTIEVTGAMHPETTYPIVLLAKNYQGYQNLMALSTKKMLVTDHQVLEYQLLKDYSEDLIAITPGETGEIEQALLNHHLEDAQQMVSNWLAIFAKDQFYLGVQLHQTIRDINEELQGLAQQHQIKTVAMHDVRYLSPNDDFSTKVLRAVDEGIKLDLSITSTSGPYYLPTVETIEAKFSEAGLTEAAQETEKIANTIQVEIPLHQHLLPKFPLKEGQETAGFLRERCFEGLKKRVPAADERYQKQLEHELTIIHKMGFEDYFLIVWDLMAYAHRSKIITGAGRGSAAGSLVSYVLEITDVDPIEFDLLFERFLNEERYTMPDIDLDFPDNRREEMLQYVKNKYGQDHVAQIATFGTLAAKMALRDVARVFGLNQNEANVWSKAIPKVLGITLESAYKQSKSLQQLVAKNDKNKLLFDTAKRIEGLPRHISTHAAGVVISDQPLVSLIPLQLGSGEIHLTQYAMGNVEEIGLLKMDFLGLRNLQILDNAIQLVKQEKGIVIDLHQIPMDDEETLTIFRKADTSGVFQFESTGIKNVLRKLGPTSLEDIAAVNALYRPGPMEQIDLFIDRKKGKVAIAYPDDSLKDILGVTYGVMVYQEQVMQVASKMGGFTLGQADILRRAMSKKEKSVIDRERGHFIEGALAKGYSEETAATVYQYIERFANYGFNRSHAVGYAFIAYQLAYLKAHYPHAFFAALLNSAMNNPTKIKEYLLEAKKRKIDVFAPDINKSFYVFSLKKGAIQFGLGSIKGVRRDMILEVIRLRKEYGPYRDLIDFLRKIDPKWLKFELIEPFIYAGAFDSFEYPRGVLIASLEGIIDNIKISGNNETLIKSLEPKYEVAPDLTLDTRLEKEEEFLGAYLSGHPAERFENVRFLKQAGYIKDLQSNQLAKIIGAVKSSRLIRTKKGEQMAFVVINDQSGECSITLFPKTYRQYAKYLEKNNILYIEGKAEEGLQEEKQLIVNKIEDASELSKKSSFDKLFIRVQTDKEKTETLTEMHQILKAETGNVPVILYYVESNKKIVLNDTEWVTISEGLLSRLEELLGKQNIVWQKGT</sequence>
<evidence type="ECO:0000256" key="6">
    <source>
        <dbReference type="ARBA" id="ARBA00022695"/>
    </source>
</evidence>
<comment type="catalytic activity">
    <reaction evidence="11">
        <text>DNA(n) + a 2'-deoxyribonucleoside 5'-triphosphate = DNA(n+1) + diphosphate</text>
        <dbReference type="Rhea" id="RHEA:22508"/>
        <dbReference type="Rhea" id="RHEA-COMP:17339"/>
        <dbReference type="Rhea" id="RHEA-COMP:17340"/>
        <dbReference type="ChEBI" id="CHEBI:33019"/>
        <dbReference type="ChEBI" id="CHEBI:61560"/>
        <dbReference type="ChEBI" id="CHEBI:173112"/>
        <dbReference type="EC" id="2.7.7.7"/>
    </reaction>
</comment>
<dbReference type="PATRIC" id="fig|1449336.4.peg.2018"/>
<evidence type="ECO:0000256" key="5">
    <source>
        <dbReference type="ARBA" id="ARBA00022679"/>
    </source>
</evidence>
<dbReference type="AlphaFoldDB" id="A0A0R2HNB6"/>
<evidence type="ECO:0000313" key="14">
    <source>
        <dbReference type="Proteomes" id="UP000051658"/>
    </source>
</evidence>
<dbReference type="GO" id="GO:0008408">
    <property type="term" value="F:3'-5' exonuclease activity"/>
    <property type="evidence" value="ECO:0007669"/>
    <property type="project" value="InterPro"/>
</dbReference>
<dbReference type="SUPFAM" id="SSF89550">
    <property type="entry name" value="PHP domain-like"/>
    <property type="match status" value="1"/>
</dbReference>
<dbReference type="Gene3D" id="1.10.150.870">
    <property type="match status" value="1"/>
</dbReference>
<gene>
    <name evidence="13" type="ORF">IV74_GL001981</name>
</gene>
<evidence type="ECO:0000259" key="12">
    <source>
        <dbReference type="SMART" id="SM00481"/>
    </source>
</evidence>
<keyword evidence="6" id="KW-0548">Nucleotidyltransferase</keyword>
<evidence type="ECO:0000256" key="7">
    <source>
        <dbReference type="ARBA" id="ARBA00022705"/>
    </source>
</evidence>
<dbReference type="GO" id="GO:0003676">
    <property type="term" value="F:nucleic acid binding"/>
    <property type="evidence" value="ECO:0007669"/>
    <property type="project" value="InterPro"/>
</dbReference>
<dbReference type="InterPro" id="IPR004805">
    <property type="entry name" value="DnaE2/DnaE/PolC"/>
</dbReference>
<accession>A0A0R2HNB6</accession>
<dbReference type="InterPro" id="IPR012340">
    <property type="entry name" value="NA-bd_OB-fold"/>
</dbReference>
<evidence type="ECO:0000256" key="8">
    <source>
        <dbReference type="ARBA" id="ARBA00022932"/>
    </source>
</evidence>
<dbReference type="Proteomes" id="UP000051658">
    <property type="component" value="Unassembled WGS sequence"/>
</dbReference>
<comment type="function">
    <text evidence="9">DNA polymerase III is a complex, multichain enzyme responsible for most of the replicative synthesis in bacteria. This DNA polymerase also exhibits 3' to 5' exonuclease activity. The alpha chain is the DNA polymerase.</text>
</comment>
<dbReference type="Pfam" id="PF17657">
    <property type="entry name" value="DNA_pol3_finger"/>
    <property type="match status" value="1"/>
</dbReference>
<feature type="domain" description="Polymerase/histidinol phosphatase N-terminal" evidence="12">
    <location>
        <begin position="7"/>
        <end position="74"/>
    </location>
</feature>
<evidence type="ECO:0000256" key="10">
    <source>
        <dbReference type="ARBA" id="ARBA00026073"/>
    </source>
</evidence>
<dbReference type="eggNOG" id="COG0587">
    <property type="taxonomic scope" value="Bacteria"/>
</dbReference>
<evidence type="ECO:0000256" key="11">
    <source>
        <dbReference type="ARBA" id="ARBA00049244"/>
    </source>
</evidence>
<dbReference type="Gene3D" id="1.10.10.1600">
    <property type="entry name" value="Bacterial DNA polymerase III alpha subunit, thumb domain"/>
    <property type="match status" value="1"/>
</dbReference>
<dbReference type="Pfam" id="PF02811">
    <property type="entry name" value="PHP"/>
    <property type="match status" value="1"/>
</dbReference>
<reference evidence="13 14" key="1">
    <citation type="journal article" date="2015" name="Genome Announc.">
        <title>Expanding the biotechnology potential of lactobacilli through comparative genomics of 213 strains and associated genera.</title>
        <authorList>
            <person name="Sun Z."/>
            <person name="Harris H.M."/>
            <person name="McCann A."/>
            <person name="Guo C."/>
            <person name="Argimon S."/>
            <person name="Zhang W."/>
            <person name="Yang X."/>
            <person name="Jeffery I.B."/>
            <person name="Cooney J.C."/>
            <person name="Kagawa T.F."/>
            <person name="Liu W."/>
            <person name="Song Y."/>
            <person name="Salvetti E."/>
            <person name="Wrobel A."/>
            <person name="Rasinkangas P."/>
            <person name="Parkhill J."/>
            <person name="Rea M.C."/>
            <person name="O'Sullivan O."/>
            <person name="Ritari J."/>
            <person name="Douillard F.P."/>
            <person name="Paul Ross R."/>
            <person name="Yang R."/>
            <person name="Briner A.E."/>
            <person name="Felis G.E."/>
            <person name="de Vos W.M."/>
            <person name="Barrangou R."/>
            <person name="Klaenhammer T.R."/>
            <person name="Caufield P.W."/>
            <person name="Cui Y."/>
            <person name="Zhang H."/>
            <person name="O'Toole P.W."/>
        </authorList>
    </citation>
    <scope>NUCLEOTIDE SEQUENCE [LARGE SCALE GENOMIC DNA]</scope>
    <source>
        <strain evidence="13 14">DSM 20623</strain>
    </source>
</reference>
<dbReference type="Gene3D" id="3.20.20.140">
    <property type="entry name" value="Metal-dependent hydrolases"/>
    <property type="match status" value="1"/>
</dbReference>
<comment type="similarity">
    <text evidence="2">Belongs to the DNA polymerase type-C family. DnaE subfamily.</text>
</comment>
<dbReference type="GO" id="GO:0003887">
    <property type="term" value="F:DNA-directed DNA polymerase activity"/>
    <property type="evidence" value="ECO:0007669"/>
    <property type="project" value="UniProtKB-KW"/>
</dbReference>
<dbReference type="InterPro" id="IPR040982">
    <property type="entry name" value="DNA_pol3_finger"/>
</dbReference>
<dbReference type="SMART" id="SM00481">
    <property type="entry name" value="POLIIIAc"/>
    <property type="match status" value="1"/>
</dbReference>
<dbReference type="Pfam" id="PF14579">
    <property type="entry name" value="HHH_6"/>
    <property type="match status" value="1"/>
</dbReference>
<keyword evidence="14" id="KW-1185">Reference proteome</keyword>
<dbReference type="Gene3D" id="2.40.50.140">
    <property type="entry name" value="Nucleic acid-binding proteins"/>
    <property type="match status" value="1"/>
</dbReference>
<comment type="subcellular location">
    <subcellularLocation>
        <location evidence="1">Cytoplasm</location>
    </subcellularLocation>
</comment>
<protein>
    <recommendedName>
        <fullName evidence="4">DNA polymerase III subunit alpha</fullName>
        <ecNumber evidence="3">2.7.7.7</ecNumber>
    </recommendedName>
</protein>
<evidence type="ECO:0000256" key="9">
    <source>
        <dbReference type="ARBA" id="ARBA00025611"/>
    </source>
</evidence>
<evidence type="ECO:0000256" key="1">
    <source>
        <dbReference type="ARBA" id="ARBA00004496"/>
    </source>
</evidence>
<dbReference type="InterPro" id="IPR041931">
    <property type="entry name" value="DNA_pol3_alpha_thumb_dom"/>
</dbReference>
<dbReference type="InterPro" id="IPR016195">
    <property type="entry name" value="Pol/histidinol_Pase-like"/>
</dbReference>
<dbReference type="GO" id="GO:0005737">
    <property type="term" value="C:cytoplasm"/>
    <property type="evidence" value="ECO:0007669"/>
    <property type="project" value="UniProtKB-SubCell"/>
</dbReference>
<dbReference type="Pfam" id="PF01336">
    <property type="entry name" value="tRNA_anti-codon"/>
    <property type="match status" value="1"/>
</dbReference>
<evidence type="ECO:0000256" key="4">
    <source>
        <dbReference type="ARBA" id="ARBA00019114"/>
    </source>
</evidence>
<organism evidence="13 14">
    <name type="scientific">Carnobacterium divergens DSM 20623</name>
    <dbReference type="NCBI Taxonomy" id="1449336"/>
    <lineage>
        <taxon>Bacteria</taxon>
        <taxon>Bacillati</taxon>
        <taxon>Bacillota</taxon>
        <taxon>Bacilli</taxon>
        <taxon>Lactobacillales</taxon>
        <taxon>Carnobacteriaceae</taxon>
        <taxon>Carnobacterium</taxon>
    </lineage>
</organism>
<evidence type="ECO:0000313" key="13">
    <source>
        <dbReference type="EMBL" id="KRN54400.1"/>
    </source>
</evidence>
<dbReference type="EMBL" id="JQBS01000035">
    <property type="protein sequence ID" value="KRN54400.1"/>
    <property type="molecule type" value="Genomic_DNA"/>
</dbReference>
<dbReference type="PANTHER" id="PTHR32294:SF0">
    <property type="entry name" value="DNA POLYMERASE III SUBUNIT ALPHA"/>
    <property type="match status" value="1"/>
</dbReference>
<dbReference type="NCBIfam" id="TIGR00594">
    <property type="entry name" value="polc"/>
    <property type="match status" value="1"/>
</dbReference>
<dbReference type="PANTHER" id="PTHR32294">
    <property type="entry name" value="DNA POLYMERASE III SUBUNIT ALPHA"/>
    <property type="match status" value="1"/>
</dbReference>
<keyword evidence="7" id="KW-0235">DNA replication</keyword>
<name>A0A0R2HNB6_CARDV</name>
<dbReference type="NCBIfam" id="NF004226">
    <property type="entry name" value="PRK05673.1"/>
    <property type="match status" value="1"/>
</dbReference>
<dbReference type="InterPro" id="IPR003141">
    <property type="entry name" value="Pol/His_phosphatase_N"/>
</dbReference>
<evidence type="ECO:0000256" key="3">
    <source>
        <dbReference type="ARBA" id="ARBA00012417"/>
    </source>
</evidence>
<dbReference type="InterPro" id="IPR004013">
    <property type="entry name" value="PHP_dom"/>
</dbReference>
<dbReference type="InterPro" id="IPR011708">
    <property type="entry name" value="DNA_pol3_alpha_NTPase_dom"/>
</dbReference>
<proteinExistence type="inferred from homology"/>
<dbReference type="InterPro" id="IPR029460">
    <property type="entry name" value="DNAPol_HHH"/>
</dbReference>
<dbReference type="Pfam" id="PF07733">
    <property type="entry name" value="DNA_pol3_alpha"/>
    <property type="match status" value="1"/>
</dbReference>
<comment type="subunit">
    <text evidence="10">DNA polymerase III contains a core (composed of alpha, epsilon and theta chains) that associates with a tau subunit. This core dimerizes to form the POLIII' complex. PolIII' associates with the gamma complex (composed of gamma, delta, delta', psi and chi chains) and with the beta chain to form the complete DNA polymerase III complex.</text>
</comment>
<dbReference type="InterPro" id="IPR004365">
    <property type="entry name" value="NA-bd_OB_tRNA"/>
</dbReference>
<dbReference type="CDD" id="cd04485">
    <property type="entry name" value="DnaE_OBF"/>
    <property type="match status" value="1"/>
</dbReference>
<dbReference type="EC" id="2.7.7.7" evidence="3"/>
<comment type="caution">
    <text evidence="13">The sequence shown here is derived from an EMBL/GenBank/DDBJ whole genome shotgun (WGS) entry which is preliminary data.</text>
</comment>
<evidence type="ECO:0000256" key="2">
    <source>
        <dbReference type="ARBA" id="ARBA00009496"/>
    </source>
</evidence>